<name>A0A380U0E1_9PAST</name>
<dbReference type="GO" id="GO:0008773">
    <property type="term" value="F:[protein-PII] uridylyltransferase activity"/>
    <property type="evidence" value="ECO:0007669"/>
    <property type="project" value="UniProtKB-UniRule"/>
</dbReference>
<feature type="region of interest" description="Uridylyltransferase" evidence="8">
    <location>
        <begin position="1"/>
        <end position="318"/>
    </location>
</feature>
<dbReference type="AlphaFoldDB" id="A0A380U0E1"/>
<dbReference type="Pfam" id="PF01842">
    <property type="entry name" value="ACT"/>
    <property type="match status" value="1"/>
</dbReference>
<dbReference type="Gene3D" id="1.10.3210.10">
    <property type="entry name" value="Hypothetical protein af1432"/>
    <property type="match status" value="1"/>
</dbReference>
<comment type="function">
    <text evidence="8">Modifies, by uridylylation and deuridylylation, the PII regulatory proteins (GlnB and homologs), in response to the nitrogen status of the cell that GlnD senses through the glutamine level. Under low glutamine levels, catalyzes the conversion of the PII proteins and UTP to PII-UMP and PPi, while under higher glutamine levels, GlnD hydrolyzes PII-UMP to PII and UMP (deuridylylation). Thus, controls uridylylation state and activity of the PII proteins, and plays an important role in the regulation of nitrogen metabolism.</text>
</comment>
<comment type="catalytic activity">
    <reaction evidence="7">
        <text>guanosine 3',5'-bis(diphosphate) + H2O = GDP + diphosphate + H(+)</text>
        <dbReference type="Rhea" id="RHEA:14253"/>
        <dbReference type="ChEBI" id="CHEBI:15377"/>
        <dbReference type="ChEBI" id="CHEBI:15378"/>
        <dbReference type="ChEBI" id="CHEBI:33019"/>
        <dbReference type="ChEBI" id="CHEBI:58189"/>
        <dbReference type="ChEBI" id="CHEBI:77828"/>
        <dbReference type="EC" id="3.1.7.2"/>
    </reaction>
</comment>
<comment type="caution">
    <text evidence="8">Lacks conserved residue(s) required for the propagation of feature annotation.</text>
</comment>
<dbReference type="GO" id="GO:0006808">
    <property type="term" value="P:regulation of nitrogen utilization"/>
    <property type="evidence" value="ECO:0007669"/>
    <property type="project" value="UniProtKB-UniRule"/>
</dbReference>
<evidence type="ECO:0000256" key="5">
    <source>
        <dbReference type="ARBA" id="ARBA00022842"/>
    </source>
</evidence>
<dbReference type="CDD" id="cd04899">
    <property type="entry name" value="ACT_ACR-UUR-like_2"/>
    <property type="match status" value="1"/>
</dbReference>
<dbReference type="Pfam" id="PF01966">
    <property type="entry name" value="HD"/>
    <property type="match status" value="1"/>
</dbReference>
<comment type="domain">
    <text evidence="8">Has four distinct domains: an N-terminal nucleotidyltransferase (NT) domain responsible for UTase activity, a central HD domain that encodes UR activity, and two C-terminal ACT domains that seem to have a role in glutamine sensing.</text>
</comment>
<feature type="domain" description="ACT" evidence="9">
    <location>
        <begin position="781"/>
        <end position="850"/>
    </location>
</feature>
<dbReference type="NCBIfam" id="TIGR01693">
    <property type="entry name" value="UTase_glnD"/>
    <property type="match status" value="1"/>
</dbReference>
<evidence type="ECO:0000313" key="12">
    <source>
        <dbReference type="Proteomes" id="UP000254649"/>
    </source>
</evidence>
<dbReference type="CDD" id="cd05401">
    <property type="entry name" value="NT_GlnE_GlnD_like"/>
    <property type="match status" value="1"/>
</dbReference>
<evidence type="ECO:0000256" key="7">
    <source>
        <dbReference type="ARBA" id="ARBA00047968"/>
    </source>
</evidence>
<feature type="domain" description="HD" evidence="10">
    <location>
        <begin position="436"/>
        <end position="552"/>
    </location>
</feature>
<dbReference type="SUPFAM" id="SSF109604">
    <property type="entry name" value="HD-domain/PDEase-like"/>
    <property type="match status" value="1"/>
</dbReference>
<dbReference type="PROSITE" id="PS51671">
    <property type="entry name" value="ACT"/>
    <property type="match status" value="2"/>
</dbReference>
<keyword evidence="12" id="KW-1185">Reference proteome</keyword>
<dbReference type="InterPro" id="IPR002934">
    <property type="entry name" value="Polymerase_NTP_transf_dom"/>
</dbReference>
<dbReference type="EMBL" id="UFRQ01000003">
    <property type="protein sequence ID" value="SUT94373.1"/>
    <property type="molecule type" value="Genomic_DNA"/>
</dbReference>
<dbReference type="GO" id="GO:0008893">
    <property type="term" value="F:guanosine-3',5'-bis(diphosphate) 3'-diphosphatase activity"/>
    <property type="evidence" value="ECO:0007669"/>
    <property type="project" value="UniProtKB-EC"/>
</dbReference>
<sequence>MLTPEPIKSQKEELKQLALANFSQSDVNQLISDRTLFCDNLLKQLWVQFELDKAQLALIAVGGYGRKEMFPMSDLDFLILSEQKNTTEIEQKIGAFIQFLWDCGFDVGASVRTLGECRSEGRKDITIATNLLESRFLIGDEKNFEKLTALLWQPDFWDRETFFNAKIQEKNARYERYNNTSYNLEPDIKYSPGGLRDLHLIYWIALRHTNALTLDEILQSGFIYPEEYALLQQSQQFLFKVRFALHLILKRYDNRLLFDRQIKVAELLGFQGDKNQGVEQMMKCFFQALQNISSLSDLLTKHYHEHFLTHLPPVSPEPLDENFAILNNEIVLLNEHIFAEQPDTILDLFAHHTCLPQAEIHSATLRKLHLALSQLQEPLSQSSLAREKFLRLFNLPNAISRAISPMHKYGVLTAYLPQWKDIEGLMQFDLFHQYTVDEHSIRVLQKLESFLDESQRDIHPICSAIFARNSDRTLLYIAALFHDIAKGRGDDHSQLGAVDVAEFGRQHGFENREIETMAWLVKQHLLMSVTAQRRDIHDPEVVMKFAEQVENKVRLDLLICLTVADICATNGTLWNSWKRALFASLYEYTTLQFDQGMDALLNTDEQVAENKQHALNLLQSQGFIEDVMPLWARCPDDYFLRNTPKQIAWHATLLSDFHSDILVKISNRFSQGGTDMFLYCKDQTRLFHKVASAVAAKKLSIHSAQISTSLDGYVLDTFVVTELNGNALKNDRRRELEVAVADALHKENAVKVSSFGNQKLQHFNVQTEVRFINANKSDHTEIELIALDKAGLLAEVSQVFAELELNLLNAKITTIGEKAEDFFMLTNKDGVALTDFECQALEVRLKNRLN</sequence>
<evidence type="ECO:0000259" key="10">
    <source>
        <dbReference type="PROSITE" id="PS51831"/>
    </source>
</evidence>
<dbReference type="Pfam" id="PF01909">
    <property type="entry name" value="NTP_transf_2"/>
    <property type="match status" value="1"/>
</dbReference>
<dbReference type="Gene3D" id="3.30.70.260">
    <property type="match status" value="1"/>
</dbReference>
<dbReference type="InterPro" id="IPR003607">
    <property type="entry name" value="HD/PDEase_dom"/>
</dbReference>
<dbReference type="SMART" id="SM00471">
    <property type="entry name" value="HDc"/>
    <property type="match status" value="1"/>
</dbReference>
<reference evidence="11 12" key="1">
    <citation type="submission" date="2018-06" db="EMBL/GenBank/DDBJ databases">
        <authorList>
            <consortium name="Pathogen Informatics"/>
            <person name="Doyle S."/>
        </authorList>
    </citation>
    <scope>NUCLEOTIDE SEQUENCE [LARGE SCALE GENOMIC DNA]</scope>
    <source>
        <strain evidence="11 12">NCTC10801</strain>
    </source>
</reference>
<dbReference type="InterPro" id="IPR006674">
    <property type="entry name" value="HD_domain"/>
</dbReference>
<dbReference type="InterPro" id="IPR002912">
    <property type="entry name" value="ACT_dom"/>
</dbReference>
<comment type="cofactor">
    <cofactor evidence="8">
        <name>Mg(2+)</name>
        <dbReference type="ChEBI" id="CHEBI:18420"/>
    </cofactor>
</comment>
<dbReference type="SUPFAM" id="SSF55021">
    <property type="entry name" value="ACT-like"/>
    <property type="match status" value="2"/>
</dbReference>
<dbReference type="NCBIfam" id="NF002487">
    <property type="entry name" value="PRK01759.1"/>
    <property type="match status" value="1"/>
</dbReference>
<dbReference type="OrthoDB" id="9758038at2"/>
<evidence type="ECO:0000256" key="8">
    <source>
        <dbReference type="HAMAP-Rule" id="MF_00277"/>
    </source>
</evidence>
<dbReference type="PIRSF" id="PIRSF006288">
    <property type="entry name" value="PII_uridyltransf"/>
    <property type="match status" value="1"/>
</dbReference>
<dbReference type="InterPro" id="IPR043519">
    <property type="entry name" value="NT_sf"/>
</dbReference>
<keyword evidence="5 8" id="KW-0460">Magnesium</keyword>
<keyword evidence="1 8" id="KW-0808">Transferase</keyword>
<evidence type="ECO:0000256" key="3">
    <source>
        <dbReference type="ARBA" id="ARBA00022737"/>
    </source>
</evidence>
<dbReference type="CDD" id="cd00077">
    <property type="entry name" value="HDc"/>
    <property type="match status" value="1"/>
</dbReference>
<dbReference type="SUPFAM" id="SSF81301">
    <property type="entry name" value="Nucleotidyltransferase"/>
    <property type="match status" value="1"/>
</dbReference>
<evidence type="ECO:0000256" key="6">
    <source>
        <dbReference type="ARBA" id="ARBA00023268"/>
    </source>
</evidence>
<comment type="similarity">
    <text evidence="8">Belongs to the GlnD family.</text>
</comment>
<evidence type="ECO:0000313" key="11">
    <source>
        <dbReference type="EMBL" id="SUT94373.1"/>
    </source>
</evidence>
<dbReference type="InterPro" id="IPR013546">
    <property type="entry name" value="PII_UdlTrfase/GS_AdlTrfase"/>
</dbReference>
<evidence type="ECO:0000256" key="1">
    <source>
        <dbReference type="ARBA" id="ARBA00022679"/>
    </source>
</evidence>
<feature type="domain" description="ACT" evidence="9">
    <location>
        <begin position="675"/>
        <end position="757"/>
    </location>
</feature>
<dbReference type="GO" id="GO:0008081">
    <property type="term" value="F:phosphoric diester hydrolase activity"/>
    <property type="evidence" value="ECO:0007669"/>
    <property type="project" value="UniProtKB-UniRule"/>
</dbReference>
<comment type="catalytic activity">
    <reaction evidence="8">
        <text>[protein-PII]-L-tyrosine + UTP = [protein-PII]-uridylyl-L-tyrosine + diphosphate</text>
        <dbReference type="Rhea" id="RHEA:13673"/>
        <dbReference type="Rhea" id="RHEA-COMP:12147"/>
        <dbReference type="Rhea" id="RHEA-COMP:12148"/>
        <dbReference type="ChEBI" id="CHEBI:33019"/>
        <dbReference type="ChEBI" id="CHEBI:46398"/>
        <dbReference type="ChEBI" id="CHEBI:46858"/>
        <dbReference type="ChEBI" id="CHEBI:90602"/>
        <dbReference type="EC" id="2.7.7.59"/>
    </reaction>
</comment>
<organism evidence="11 12">
    <name type="scientific">[Actinobacillus] rossii</name>
    <dbReference type="NCBI Taxonomy" id="123820"/>
    <lineage>
        <taxon>Bacteria</taxon>
        <taxon>Pseudomonadati</taxon>
        <taxon>Pseudomonadota</taxon>
        <taxon>Gammaproteobacteria</taxon>
        <taxon>Pasteurellales</taxon>
        <taxon>Pasteurellaceae</taxon>
    </lineage>
</organism>
<comment type="activity regulation">
    <text evidence="8">Uridylyltransferase (UTase) activity is inhibited by glutamine, while glutamine activates uridylyl-removing (UR) activity.</text>
</comment>
<evidence type="ECO:0000256" key="2">
    <source>
        <dbReference type="ARBA" id="ARBA00022695"/>
    </source>
</evidence>
<dbReference type="Pfam" id="PF08335">
    <property type="entry name" value="GlnD_UR_UTase"/>
    <property type="match status" value="1"/>
</dbReference>
<keyword evidence="2 8" id="KW-0548">Nucleotidyltransferase</keyword>
<dbReference type="HAMAP" id="MF_00277">
    <property type="entry name" value="PII_uridylyl_transf"/>
    <property type="match status" value="1"/>
</dbReference>
<dbReference type="PANTHER" id="PTHR47320:SF1">
    <property type="entry name" value="BIFUNCTIONAL URIDYLYLTRANSFERASE_URIDYLYL-REMOVING ENZYME"/>
    <property type="match status" value="1"/>
</dbReference>
<dbReference type="PROSITE" id="PS51831">
    <property type="entry name" value="HD"/>
    <property type="match status" value="1"/>
</dbReference>
<dbReference type="InterPro" id="IPR045865">
    <property type="entry name" value="ACT-like_dom_sf"/>
</dbReference>
<comment type="catalytic activity">
    <reaction evidence="8">
        <text>[protein-PII]-uridylyl-L-tyrosine + H2O = [protein-PII]-L-tyrosine + UMP + H(+)</text>
        <dbReference type="Rhea" id="RHEA:48600"/>
        <dbReference type="Rhea" id="RHEA-COMP:12147"/>
        <dbReference type="Rhea" id="RHEA-COMP:12148"/>
        <dbReference type="ChEBI" id="CHEBI:15377"/>
        <dbReference type="ChEBI" id="CHEBI:15378"/>
        <dbReference type="ChEBI" id="CHEBI:46858"/>
        <dbReference type="ChEBI" id="CHEBI:57865"/>
        <dbReference type="ChEBI" id="CHEBI:90602"/>
    </reaction>
</comment>
<dbReference type="Proteomes" id="UP000254649">
    <property type="component" value="Unassembled WGS sequence"/>
</dbReference>
<evidence type="ECO:0000256" key="4">
    <source>
        <dbReference type="ARBA" id="ARBA00022801"/>
    </source>
</evidence>
<accession>A0A380U0E1</accession>
<keyword evidence="6 8" id="KW-0511">Multifunctional enzyme</keyword>
<proteinExistence type="inferred from homology"/>
<gene>
    <name evidence="8 11" type="primary">glnD</name>
    <name evidence="11" type="ORF">NCTC10801_02192</name>
</gene>
<dbReference type="EC" id="3.1.4.-" evidence="8"/>
<dbReference type="SUPFAM" id="SSF81593">
    <property type="entry name" value="Nucleotidyltransferase substrate binding subunit/domain"/>
    <property type="match status" value="1"/>
</dbReference>
<keyword evidence="3" id="KW-0677">Repeat</keyword>
<evidence type="ECO:0000259" key="9">
    <source>
        <dbReference type="PROSITE" id="PS51671"/>
    </source>
</evidence>
<dbReference type="CDD" id="cd04900">
    <property type="entry name" value="ACT_UUR-like_1"/>
    <property type="match status" value="1"/>
</dbReference>
<dbReference type="PANTHER" id="PTHR47320">
    <property type="entry name" value="BIFUNCTIONAL URIDYLYLTRANSFERASE/URIDYLYL-REMOVING ENZYME"/>
    <property type="match status" value="1"/>
</dbReference>
<protein>
    <recommendedName>
        <fullName evidence="8">Bifunctional uridylyltransferase/uridylyl-removing enzyme</fullName>
        <shortName evidence="8">UTase/UR</shortName>
    </recommendedName>
    <alternativeName>
        <fullName evidence="8">Bifunctional [protein-PII] modification enzyme</fullName>
    </alternativeName>
    <alternativeName>
        <fullName evidence="8">Bifunctional nitrogen sensor protein</fullName>
    </alternativeName>
    <domain>
        <recommendedName>
            <fullName evidence="8">[Protein-PII] uridylyltransferase</fullName>
            <shortName evidence="8">PII uridylyltransferase</shortName>
            <shortName evidence="8">UTase</shortName>
            <ecNumber evidence="8">2.7.7.59</ecNumber>
        </recommendedName>
    </domain>
    <domain>
        <recommendedName>
            <fullName evidence="8">[Protein-PII]-UMP uridylyl-removing enzyme</fullName>
            <shortName evidence="8">UR</shortName>
            <ecNumber evidence="8">3.1.4.-</ecNumber>
        </recommendedName>
    </domain>
</protein>
<keyword evidence="4 8" id="KW-0378">Hydrolase</keyword>
<dbReference type="EC" id="2.7.7.59" evidence="8"/>
<dbReference type="InterPro" id="IPR010043">
    <property type="entry name" value="UTase/UR"/>
</dbReference>